<feature type="compositionally biased region" description="Low complexity" evidence="1">
    <location>
        <begin position="545"/>
        <end position="565"/>
    </location>
</feature>
<keyword evidence="3" id="KW-1185">Reference proteome</keyword>
<protein>
    <submittedName>
        <fullName evidence="2">Uncharacterized protein</fullName>
    </submittedName>
</protein>
<dbReference type="RefSeq" id="WP_149300395.1">
    <property type="nucleotide sequence ID" value="NZ_VTWH01000002.1"/>
</dbReference>
<dbReference type="Proteomes" id="UP000324738">
    <property type="component" value="Unassembled WGS sequence"/>
</dbReference>
<accession>A0A5B0DWF3</accession>
<dbReference type="EMBL" id="VTWH01000002">
    <property type="protein sequence ID" value="KAA0971084.1"/>
    <property type="molecule type" value="Genomic_DNA"/>
</dbReference>
<dbReference type="AlphaFoldDB" id="A0A5B0DWF3"/>
<comment type="caution">
    <text evidence="2">The sequence shown here is derived from an EMBL/GenBank/DDBJ whole genome shotgun (WGS) entry which is preliminary data.</text>
</comment>
<gene>
    <name evidence="2" type="ORF">FPY71_11605</name>
</gene>
<feature type="region of interest" description="Disordered" evidence="1">
    <location>
        <begin position="545"/>
        <end position="579"/>
    </location>
</feature>
<sequence length="627" mass="70488">MSNATDWSGRIEEARRVERDWRTKGREVIDIYRAEKTADGGSGRGRFNMLYANTSILAPAMYQQPPRADVRRRFSRANPVADRAAAILQAALNASFETGGLDSEVKRMVQDVLLPGRAVLRVRWVPVVQELLSTGPDGVPLKEVRKVWETLEYDHVFWEDFICEPARRWKEVNWCAFRHYLTRQQMREEFGDSEDIARLLDDGEWSRAAFVHSPSDTEQLSNTCKSAEPRAIVWECWDKTGRVIDWIVPGISSQLLRRDEDVLQLQGFFPCAEPLTSVSTSNTMVPVPEYEIYRDLAAEVARLTERIDAIMKRMRIRGLFNGSIEELADALDGEDGKMVAVASVEMEALASNIWLIPLDMLAQTAMALYGAREQSKQALYEVTGISDVLRGASVAGETATAQRIKGNFGTLRIDDRRRALNGTIQQVNRIAAEIMASKFSAQTLSMMSGYELTQDVEAFLRNEAMLMCHVDVETDSTIAADEFGEQETATRLVQAVGGILQTFAPLVQAGFAPPEFVAETMKMLLRPFKGSRDLIDILNQAIEQQQLQQPAQDQPQPPSQEQEMAGQQARMQAAKAQIDLQARQQDMQLRQEKHAVDMARAQQDMALQREKMLLQTARSSAPPPPHI</sequence>
<proteinExistence type="predicted"/>
<name>A0A5B0DWF3_9HYPH</name>
<evidence type="ECO:0000256" key="1">
    <source>
        <dbReference type="SAM" id="MobiDB-lite"/>
    </source>
</evidence>
<dbReference type="OrthoDB" id="7224166at2"/>
<reference evidence="2 3" key="1">
    <citation type="submission" date="2019-08" db="EMBL/GenBank/DDBJ databases">
        <title>Aureimonas fodiniaquatilis sp. nov., isolated from a coal mine wastewater.</title>
        <authorList>
            <person name="Kim W."/>
        </authorList>
    </citation>
    <scope>NUCLEOTIDE SEQUENCE [LARGE SCALE GENOMIC DNA]</scope>
    <source>
        <strain evidence="2 3">CAU 1482</strain>
    </source>
</reference>
<evidence type="ECO:0000313" key="2">
    <source>
        <dbReference type="EMBL" id="KAA0971084.1"/>
    </source>
</evidence>
<organism evidence="2 3">
    <name type="scientific">Aureimonas fodinaquatilis</name>
    <dbReference type="NCBI Taxonomy" id="2565783"/>
    <lineage>
        <taxon>Bacteria</taxon>
        <taxon>Pseudomonadati</taxon>
        <taxon>Pseudomonadota</taxon>
        <taxon>Alphaproteobacteria</taxon>
        <taxon>Hyphomicrobiales</taxon>
        <taxon>Aurantimonadaceae</taxon>
        <taxon>Aureimonas</taxon>
    </lineage>
</organism>
<evidence type="ECO:0000313" key="3">
    <source>
        <dbReference type="Proteomes" id="UP000324738"/>
    </source>
</evidence>